<dbReference type="Proteomes" id="UP001230649">
    <property type="component" value="Unassembled WGS sequence"/>
</dbReference>
<evidence type="ECO:0000313" key="2">
    <source>
        <dbReference type="Proteomes" id="UP001230649"/>
    </source>
</evidence>
<protein>
    <submittedName>
        <fullName evidence="1">Uncharacterized protein</fullName>
    </submittedName>
</protein>
<dbReference type="EMBL" id="JASBWS010000117">
    <property type="protein sequence ID" value="KAJ9096128.1"/>
    <property type="molecule type" value="Genomic_DNA"/>
</dbReference>
<name>A0ACC2V9S3_9TREE</name>
<reference evidence="1" key="1">
    <citation type="submission" date="2023-04" db="EMBL/GenBank/DDBJ databases">
        <title>Draft Genome sequencing of Naganishia species isolated from polar environments using Oxford Nanopore Technology.</title>
        <authorList>
            <person name="Leo P."/>
            <person name="Venkateswaran K."/>
        </authorList>
    </citation>
    <scope>NUCLEOTIDE SEQUENCE</scope>
    <source>
        <strain evidence="1">MNA-CCFEE 5262</strain>
    </source>
</reference>
<keyword evidence="2" id="KW-1185">Reference proteome</keyword>
<sequence>MFSSTRLITRRFPATGRQNLRRFSSLEIFPDEPKQPSVKTSSVPGPESKKLSERINHIQDPRTHVMVVDYDSSLGNYLIDADGNKLLDVFAQISSIALGYNAPPMLDLARSDAFVKAAINRPALGSFPPVGWAEWLEGGLMTVKPKGLEHLVTTLCGSSANETAFKAACMAYRARERGEGADFTKEEMDSCMENKAPGSPELAILSFKSGFHGRLFGSLSATRSKAIHKVDVPAFDWPAAPFPDIKYPLEENEARNKAEEERCLAEYERILVESKSHKPVAAVIIEPILSEGGDKHASPSFFRSLRLIAKKHGAFFIVDEVQTGVGATGTFWAYEKWGLKEGEEPDFVTFSKKMQAAGVFHNLETRPNAPYRNYNTWMGDPMRAIQAKKMLEIIKAHNLVEHTKKTGDALYARLEALAKAQPKMQNLRGKNNGTFIAWDFETPAERDAFVGRMRVNGVQMGGCGDKSVRLRPTLTFGKEHADILVDTIERSLGQL</sequence>
<accession>A0ACC2V9S3</accession>
<evidence type="ECO:0000313" key="1">
    <source>
        <dbReference type="EMBL" id="KAJ9096128.1"/>
    </source>
</evidence>
<comment type="caution">
    <text evidence="1">The sequence shown here is derived from an EMBL/GenBank/DDBJ whole genome shotgun (WGS) entry which is preliminary data.</text>
</comment>
<proteinExistence type="predicted"/>
<organism evidence="1 2">
    <name type="scientific">Naganishia adeliensis</name>
    <dbReference type="NCBI Taxonomy" id="92952"/>
    <lineage>
        <taxon>Eukaryota</taxon>
        <taxon>Fungi</taxon>
        <taxon>Dikarya</taxon>
        <taxon>Basidiomycota</taxon>
        <taxon>Agaricomycotina</taxon>
        <taxon>Tremellomycetes</taxon>
        <taxon>Filobasidiales</taxon>
        <taxon>Filobasidiaceae</taxon>
        <taxon>Naganishia</taxon>
    </lineage>
</organism>
<gene>
    <name evidence="1" type="ORF">QFC20_006503</name>
</gene>